<protein>
    <submittedName>
        <fullName evidence="1">Uncharacterized protein</fullName>
    </submittedName>
</protein>
<accession>A0A182D5X8</accession>
<proteinExistence type="predicted"/>
<gene>
    <name evidence="1" type="ORF">BV133_2599</name>
</gene>
<organism evidence="1">
    <name type="scientific">Blastochloris viridis</name>
    <name type="common">Rhodopseudomonas viridis</name>
    <dbReference type="NCBI Taxonomy" id="1079"/>
    <lineage>
        <taxon>Bacteria</taxon>
        <taxon>Pseudomonadati</taxon>
        <taxon>Pseudomonadota</taxon>
        <taxon>Alphaproteobacteria</taxon>
        <taxon>Hyphomicrobiales</taxon>
        <taxon>Blastochloridaceae</taxon>
        <taxon>Blastochloris</taxon>
    </lineage>
</organism>
<evidence type="ECO:0000313" key="1">
    <source>
        <dbReference type="EMBL" id="BAS00193.1"/>
    </source>
</evidence>
<reference evidence="1" key="1">
    <citation type="journal article" date="2015" name="Genome Announc.">
        <title>Complete Genome Sequence of the Bacteriochlorophyll b-Producing Photosynthetic Bacterium Blastochloris viridis.</title>
        <authorList>
            <person name="Tsukatani Y."/>
            <person name="Hirose Y."/>
            <person name="Harada J."/>
            <person name="Misawa N."/>
            <person name="Mori K."/>
            <person name="Inoue K."/>
            <person name="Tamiaki H."/>
        </authorList>
    </citation>
    <scope>NUCLEOTIDE SEQUENCE [LARGE SCALE GENOMIC DNA]</scope>
    <source>
        <strain evidence="1">DSM 133</strain>
    </source>
</reference>
<name>A0A182D5X8_BLAVI</name>
<sequence>MIALGGTTSRPIEPEFRRSVAKKFPSDQEFFGEAVSTDHAVITRKPHEVVSRHPMA</sequence>
<dbReference type="EMBL" id="AP014854">
    <property type="protein sequence ID" value="BAS00193.1"/>
    <property type="molecule type" value="Genomic_DNA"/>
</dbReference>
<dbReference type="AlphaFoldDB" id="A0A182D5X8"/>
<dbReference type="RefSeq" id="WP_156331039.1">
    <property type="nucleotide sequence ID" value="NZ_AP014854.2"/>
</dbReference>